<evidence type="ECO:0000256" key="6">
    <source>
        <dbReference type="SAM" id="SignalP"/>
    </source>
</evidence>
<comment type="similarity">
    <text evidence="2">Belongs to the expansin family. Expansin B subfamily.</text>
</comment>
<dbReference type="InterPro" id="IPR007118">
    <property type="entry name" value="Expan_Lol_pI"/>
</dbReference>
<feature type="domain" description="Expansin-like EG45" evidence="7">
    <location>
        <begin position="312"/>
        <end position="436"/>
    </location>
</feature>
<reference evidence="8" key="2">
    <citation type="submission" date="2021-12" db="EMBL/GenBank/DDBJ databases">
        <title>Resequencing data analysis of finger millet.</title>
        <authorList>
            <person name="Hatakeyama M."/>
            <person name="Aluri S."/>
            <person name="Balachadran M.T."/>
            <person name="Sivarajan S.R."/>
            <person name="Poveda L."/>
            <person name="Shimizu-Inatsugi R."/>
            <person name="Schlapbach R."/>
            <person name="Sreeman S.M."/>
            <person name="Shimizu K.K."/>
        </authorList>
    </citation>
    <scope>NUCLEOTIDE SEQUENCE</scope>
</reference>
<keyword evidence="6" id="KW-0732">Signal</keyword>
<evidence type="ECO:0000256" key="1">
    <source>
        <dbReference type="ARBA" id="ARBA00004613"/>
    </source>
</evidence>
<sequence length="454" mass="49687">MASSSFHNTIAMAAVLMALLFGSSCAHHPQVPPGPNITTDYDGRWLAARATWYGKPTGAGPDDNGGACGLKNVNLPPYNGMTTCGNLPLFKDGKGCGSCYEIKCTKPECSNSSVVVFITDMNYDLLSPYHFDLSGKAFGAMSKPGMEDKLRHRGIIDLQFRRVRCTYPRGQKIAFHVQEGSNPFYLALLVKFVADDGDIFQMDIMEKETQRVDADAEAFLGRHLASRGRSRAPSPPVRQAARRHRFRRTGSCDRLQVQHPVLARFAHTIFGRHILTALVSGGSCARPNVPPGPTITTDYDGTWLTAKATCAGGAYGVKDVNLPPYIGMTSCGNLPLFKDRKGCGSCYEIKCTNPEECSNSSVVEFITDMNYDLLSPYHLDLSGKAFGAMSKPGTWRTSSATAASSTELNLILGRIKSSPCLNVRYYCRVRCIYQPGQNIAFHVEKGSNPFFRVE</sequence>
<protein>
    <recommendedName>
        <fullName evidence="7">Expansin-like EG45 domain-containing protein</fullName>
    </recommendedName>
</protein>
<dbReference type="InterPro" id="IPR036749">
    <property type="entry name" value="Expansin_CBD_sf"/>
</dbReference>
<evidence type="ECO:0000256" key="2">
    <source>
        <dbReference type="ARBA" id="ARBA00005650"/>
    </source>
</evidence>
<feature type="signal peptide" evidence="6">
    <location>
        <begin position="1"/>
        <end position="26"/>
    </location>
</feature>
<dbReference type="EMBL" id="BQKI01000074">
    <property type="protein sequence ID" value="GJN20036.1"/>
    <property type="molecule type" value="Genomic_DNA"/>
</dbReference>
<evidence type="ECO:0000256" key="5">
    <source>
        <dbReference type="SAM" id="MobiDB-lite"/>
    </source>
</evidence>
<evidence type="ECO:0000259" key="7">
    <source>
        <dbReference type="PROSITE" id="PS50842"/>
    </source>
</evidence>
<gene>
    <name evidence="8" type="primary">gb07359</name>
    <name evidence="8" type="ORF">PR202_gb07359</name>
</gene>
<dbReference type="PROSITE" id="PS50842">
    <property type="entry name" value="EXPANSIN_EG45"/>
    <property type="match status" value="2"/>
</dbReference>
<keyword evidence="9" id="KW-1185">Reference proteome</keyword>
<dbReference type="InterPro" id="IPR007117">
    <property type="entry name" value="Expansin_CBD"/>
</dbReference>
<evidence type="ECO:0000313" key="8">
    <source>
        <dbReference type="EMBL" id="GJN20036.1"/>
    </source>
</evidence>
<dbReference type="GO" id="GO:0005576">
    <property type="term" value="C:extracellular region"/>
    <property type="evidence" value="ECO:0007669"/>
    <property type="project" value="UniProtKB-SubCell"/>
</dbReference>
<feature type="region of interest" description="Disordered" evidence="5">
    <location>
        <begin position="225"/>
        <end position="245"/>
    </location>
</feature>
<dbReference type="SUPFAM" id="SSF50685">
    <property type="entry name" value="Barwin-like endoglucanases"/>
    <property type="match status" value="2"/>
</dbReference>
<dbReference type="AlphaFoldDB" id="A0AAV5EBY6"/>
<dbReference type="InterPro" id="IPR005795">
    <property type="entry name" value="LolPI"/>
</dbReference>
<reference evidence="8" key="1">
    <citation type="journal article" date="2018" name="DNA Res.">
        <title>Multiple hybrid de novo genome assembly of finger millet, an orphan allotetraploid crop.</title>
        <authorList>
            <person name="Hatakeyama M."/>
            <person name="Aluri S."/>
            <person name="Balachadran M.T."/>
            <person name="Sivarajan S.R."/>
            <person name="Patrignani A."/>
            <person name="Gruter S."/>
            <person name="Poveda L."/>
            <person name="Shimizu-Inatsugi R."/>
            <person name="Baeten J."/>
            <person name="Francoijs K.J."/>
            <person name="Nataraja K.N."/>
            <person name="Reddy Y.A.N."/>
            <person name="Phadnis S."/>
            <person name="Ravikumar R.L."/>
            <person name="Schlapbach R."/>
            <person name="Sreeman S.M."/>
            <person name="Shimizu K.K."/>
        </authorList>
    </citation>
    <scope>NUCLEOTIDE SEQUENCE</scope>
</reference>
<dbReference type="Gene3D" id="2.40.40.10">
    <property type="entry name" value="RlpA-like domain"/>
    <property type="match status" value="2"/>
</dbReference>
<dbReference type="SMART" id="SM00837">
    <property type="entry name" value="DPBB_1"/>
    <property type="match status" value="2"/>
</dbReference>
<dbReference type="PANTHER" id="PTHR31692:SF7">
    <property type="entry name" value="EXPANSIN-B9"/>
    <property type="match status" value="1"/>
</dbReference>
<keyword evidence="3" id="KW-0964">Secreted</keyword>
<name>A0AAV5EBY6_ELECO</name>
<dbReference type="Pfam" id="PF03330">
    <property type="entry name" value="DPBB_1"/>
    <property type="match status" value="2"/>
</dbReference>
<dbReference type="InterPro" id="IPR036908">
    <property type="entry name" value="RlpA-like_sf"/>
</dbReference>
<feature type="domain" description="Expansin-like EG45" evidence="7">
    <location>
        <begin position="65"/>
        <end position="170"/>
    </location>
</feature>
<evidence type="ECO:0000256" key="4">
    <source>
        <dbReference type="ARBA" id="ARBA00023180"/>
    </source>
</evidence>
<proteinExistence type="inferred from homology"/>
<feature type="chain" id="PRO_5044022737" description="Expansin-like EG45 domain-containing protein" evidence="6">
    <location>
        <begin position="27"/>
        <end position="454"/>
    </location>
</feature>
<organism evidence="8 9">
    <name type="scientific">Eleusine coracana subsp. coracana</name>
    <dbReference type="NCBI Taxonomy" id="191504"/>
    <lineage>
        <taxon>Eukaryota</taxon>
        <taxon>Viridiplantae</taxon>
        <taxon>Streptophyta</taxon>
        <taxon>Embryophyta</taxon>
        <taxon>Tracheophyta</taxon>
        <taxon>Spermatophyta</taxon>
        <taxon>Magnoliopsida</taxon>
        <taxon>Liliopsida</taxon>
        <taxon>Poales</taxon>
        <taxon>Poaceae</taxon>
        <taxon>PACMAD clade</taxon>
        <taxon>Chloridoideae</taxon>
        <taxon>Cynodonteae</taxon>
        <taxon>Eleusininae</taxon>
        <taxon>Eleusine</taxon>
    </lineage>
</organism>
<accession>A0AAV5EBY6</accession>
<comment type="caution">
    <text evidence="8">The sequence shown here is derived from an EMBL/GenBank/DDBJ whole genome shotgun (WGS) entry which is preliminary data.</text>
</comment>
<dbReference type="PANTHER" id="PTHR31692">
    <property type="entry name" value="EXPANSIN-B3"/>
    <property type="match status" value="1"/>
</dbReference>
<dbReference type="InterPro" id="IPR007112">
    <property type="entry name" value="Expansin/allergen_DPBB_dom"/>
</dbReference>
<dbReference type="Proteomes" id="UP001054889">
    <property type="component" value="Unassembled WGS sequence"/>
</dbReference>
<comment type="subcellular location">
    <subcellularLocation>
        <location evidence="1">Secreted</location>
    </subcellularLocation>
</comment>
<dbReference type="CDD" id="cd22275">
    <property type="entry name" value="DPBB_EXPB_N"/>
    <property type="match status" value="1"/>
</dbReference>
<keyword evidence="4" id="KW-0325">Glycoprotein</keyword>
<evidence type="ECO:0000313" key="9">
    <source>
        <dbReference type="Proteomes" id="UP001054889"/>
    </source>
</evidence>
<dbReference type="Gene3D" id="2.60.40.760">
    <property type="entry name" value="Expansin, cellulose-binding-like domain"/>
    <property type="match status" value="1"/>
</dbReference>
<evidence type="ECO:0000256" key="3">
    <source>
        <dbReference type="ARBA" id="ARBA00022525"/>
    </source>
</evidence>
<dbReference type="InterPro" id="IPR009009">
    <property type="entry name" value="RlpA-like_DPBB"/>
</dbReference>
<dbReference type="Pfam" id="PF01357">
    <property type="entry name" value="Expansin_C"/>
    <property type="match status" value="1"/>
</dbReference>
<dbReference type="PRINTS" id="PR01225">
    <property type="entry name" value="EXPANSNFAMLY"/>
</dbReference>
<dbReference type="SUPFAM" id="SSF49590">
    <property type="entry name" value="PHL pollen allergen"/>
    <property type="match status" value="1"/>
</dbReference>
<dbReference type="PRINTS" id="PR00829">
    <property type="entry name" value="LOLP1ALLERGN"/>
</dbReference>